<feature type="region of interest" description="Disordered" evidence="7">
    <location>
        <begin position="1325"/>
        <end position="1349"/>
    </location>
</feature>
<keyword evidence="5" id="KW-0378">Hydrolase</keyword>
<keyword evidence="2" id="KW-0548">Nucleotidyltransferase</keyword>
<feature type="compositionally biased region" description="Acidic residues" evidence="7">
    <location>
        <begin position="1382"/>
        <end position="1396"/>
    </location>
</feature>
<evidence type="ECO:0000259" key="8">
    <source>
        <dbReference type="PROSITE" id="PS50994"/>
    </source>
</evidence>
<dbReference type="InterPro" id="IPR050951">
    <property type="entry name" value="Retrovirus_Pol_polyprotein"/>
</dbReference>
<evidence type="ECO:0000256" key="2">
    <source>
        <dbReference type="ARBA" id="ARBA00022695"/>
    </source>
</evidence>
<keyword evidence="1" id="KW-0808">Transferase</keyword>
<keyword evidence="10" id="KW-1185">Reference proteome</keyword>
<dbReference type="Pfam" id="PF17917">
    <property type="entry name" value="RT_RNaseH"/>
    <property type="match status" value="1"/>
</dbReference>
<feature type="region of interest" description="Disordered" evidence="7">
    <location>
        <begin position="1381"/>
        <end position="1403"/>
    </location>
</feature>
<proteinExistence type="predicted"/>
<protein>
    <recommendedName>
        <fullName evidence="8">Integrase catalytic domain-containing protein</fullName>
    </recommendedName>
</protein>
<feature type="region of interest" description="Disordered" evidence="7">
    <location>
        <begin position="1056"/>
        <end position="1097"/>
    </location>
</feature>
<dbReference type="SUPFAM" id="SSF53098">
    <property type="entry name" value="Ribonuclease H-like"/>
    <property type="match status" value="1"/>
</dbReference>
<dbReference type="CDD" id="cd09274">
    <property type="entry name" value="RNase_HI_RT_Ty3"/>
    <property type="match status" value="1"/>
</dbReference>
<dbReference type="EMBL" id="BFEA01000134">
    <property type="protein sequence ID" value="GBG70684.1"/>
    <property type="molecule type" value="Genomic_DNA"/>
</dbReference>
<gene>
    <name evidence="9" type="ORF">CBR_g7984</name>
</gene>
<feature type="region of interest" description="Disordered" evidence="7">
    <location>
        <begin position="2044"/>
        <end position="2065"/>
    </location>
</feature>
<dbReference type="GO" id="GO:0015074">
    <property type="term" value="P:DNA integration"/>
    <property type="evidence" value="ECO:0007669"/>
    <property type="project" value="InterPro"/>
</dbReference>
<dbReference type="Pfam" id="PF17921">
    <property type="entry name" value="Integrase_H2C2"/>
    <property type="match status" value="1"/>
</dbReference>
<dbReference type="InterPro" id="IPR012337">
    <property type="entry name" value="RNaseH-like_sf"/>
</dbReference>
<feature type="region of interest" description="Disordered" evidence="7">
    <location>
        <begin position="1649"/>
        <end position="1681"/>
    </location>
</feature>
<evidence type="ECO:0000313" key="9">
    <source>
        <dbReference type="EMBL" id="GBG70684.1"/>
    </source>
</evidence>
<feature type="region of interest" description="Disordered" evidence="7">
    <location>
        <begin position="680"/>
        <end position="711"/>
    </location>
</feature>
<dbReference type="InterPro" id="IPR043502">
    <property type="entry name" value="DNA/RNA_pol_sf"/>
</dbReference>
<evidence type="ECO:0000256" key="3">
    <source>
        <dbReference type="ARBA" id="ARBA00022722"/>
    </source>
</evidence>
<evidence type="ECO:0000256" key="4">
    <source>
        <dbReference type="ARBA" id="ARBA00022759"/>
    </source>
</evidence>
<feature type="compositionally biased region" description="Basic and acidic residues" evidence="7">
    <location>
        <begin position="982"/>
        <end position="1009"/>
    </location>
</feature>
<feature type="compositionally biased region" description="Polar residues" evidence="7">
    <location>
        <begin position="749"/>
        <end position="759"/>
    </location>
</feature>
<dbReference type="Gene3D" id="3.10.20.370">
    <property type="match status" value="1"/>
</dbReference>
<comment type="caution">
    <text evidence="9">The sequence shown here is derived from an EMBL/GenBank/DDBJ whole genome shotgun (WGS) entry which is preliminary data.</text>
</comment>
<evidence type="ECO:0000256" key="5">
    <source>
        <dbReference type="ARBA" id="ARBA00022801"/>
    </source>
</evidence>
<organism evidence="9 10">
    <name type="scientific">Chara braunii</name>
    <name type="common">Braun's stonewort</name>
    <dbReference type="NCBI Taxonomy" id="69332"/>
    <lineage>
        <taxon>Eukaryota</taxon>
        <taxon>Viridiplantae</taxon>
        <taxon>Streptophyta</taxon>
        <taxon>Charophyceae</taxon>
        <taxon>Charales</taxon>
        <taxon>Characeae</taxon>
        <taxon>Chara</taxon>
    </lineage>
</organism>
<feature type="compositionally biased region" description="Basic and acidic residues" evidence="7">
    <location>
        <begin position="1073"/>
        <end position="1082"/>
    </location>
</feature>
<dbReference type="Gramene" id="GBG70684">
    <property type="protein sequence ID" value="GBG70684"/>
    <property type="gene ID" value="CBR_g7984"/>
</dbReference>
<feature type="compositionally biased region" description="Basic and acidic residues" evidence="7">
    <location>
        <begin position="825"/>
        <end position="844"/>
    </location>
</feature>
<feature type="compositionally biased region" description="Polar residues" evidence="7">
    <location>
        <begin position="945"/>
        <end position="959"/>
    </location>
</feature>
<evidence type="ECO:0000256" key="7">
    <source>
        <dbReference type="SAM" id="MobiDB-lite"/>
    </source>
</evidence>
<dbReference type="Pfam" id="PF00665">
    <property type="entry name" value="rve"/>
    <property type="match status" value="1"/>
</dbReference>
<feature type="region of interest" description="Disordered" evidence="7">
    <location>
        <begin position="1930"/>
        <end position="1987"/>
    </location>
</feature>
<feature type="region of interest" description="Disordered" evidence="7">
    <location>
        <begin position="801"/>
        <end position="1019"/>
    </location>
</feature>
<dbReference type="OrthoDB" id="2013610at2759"/>
<dbReference type="GO" id="GO:0003676">
    <property type="term" value="F:nucleic acid binding"/>
    <property type="evidence" value="ECO:0007669"/>
    <property type="project" value="InterPro"/>
</dbReference>
<dbReference type="PANTHER" id="PTHR37984">
    <property type="entry name" value="PROTEIN CBG26694"/>
    <property type="match status" value="1"/>
</dbReference>
<evidence type="ECO:0000313" key="10">
    <source>
        <dbReference type="Proteomes" id="UP000265515"/>
    </source>
</evidence>
<dbReference type="Gene3D" id="3.30.420.10">
    <property type="entry name" value="Ribonuclease H-like superfamily/Ribonuclease H"/>
    <property type="match status" value="1"/>
</dbReference>
<dbReference type="InterPro" id="IPR036397">
    <property type="entry name" value="RNaseH_sf"/>
</dbReference>
<name>A0A388KKV8_CHABU</name>
<feature type="compositionally biased region" description="Polar residues" evidence="7">
    <location>
        <begin position="1770"/>
        <end position="1790"/>
    </location>
</feature>
<keyword evidence="3" id="KW-0540">Nuclease</keyword>
<dbReference type="InterPro" id="IPR041588">
    <property type="entry name" value="Integrase_H2C2"/>
</dbReference>
<evidence type="ECO:0000256" key="1">
    <source>
        <dbReference type="ARBA" id="ARBA00022679"/>
    </source>
</evidence>
<feature type="domain" description="Integrase catalytic" evidence="8">
    <location>
        <begin position="2435"/>
        <end position="2600"/>
    </location>
</feature>
<dbReference type="PANTHER" id="PTHR37984:SF5">
    <property type="entry name" value="PROTEIN NYNRIN-LIKE"/>
    <property type="match status" value="1"/>
</dbReference>
<feature type="compositionally biased region" description="Gly residues" evidence="7">
    <location>
        <begin position="1084"/>
        <end position="1095"/>
    </location>
</feature>
<dbReference type="GO" id="GO:0016787">
    <property type="term" value="F:hydrolase activity"/>
    <property type="evidence" value="ECO:0007669"/>
    <property type="project" value="UniProtKB-KW"/>
</dbReference>
<feature type="compositionally biased region" description="Polar residues" evidence="7">
    <location>
        <begin position="687"/>
        <end position="696"/>
    </location>
</feature>
<feature type="compositionally biased region" description="Polar residues" evidence="7">
    <location>
        <begin position="1937"/>
        <end position="1958"/>
    </location>
</feature>
<dbReference type="Gene3D" id="1.10.340.70">
    <property type="match status" value="1"/>
</dbReference>
<dbReference type="InterPro" id="IPR001584">
    <property type="entry name" value="Integrase_cat-core"/>
</dbReference>
<reference evidence="9 10" key="1">
    <citation type="journal article" date="2018" name="Cell">
        <title>The Chara Genome: Secondary Complexity and Implications for Plant Terrestrialization.</title>
        <authorList>
            <person name="Nishiyama T."/>
            <person name="Sakayama H."/>
            <person name="Vries J.D."/>
            <person name="Buschmann H."/>
            <person name="Saint-Marcoux D."/>
            <person name="Ullrich K.K."/>
            <person name="Haas F.B."/>
            <person name="Vanderstraeten L."/>
            <person name="Becker D."/>
            <person name="Lang D."/>
            <person name="Vosolsobe S."/>
            <person name="Rombauts S."/>
            <person name="Wilhelmsson P.K.I."/>
            <person name="Janitza P."/>
            <person name="Kern R."/>
            <person name="Heyl A."/>
            <person name="Rumpler F."/>
            <person name="Villalobos L.I.A.C."/>
            <person name="Clay J.M."/>
            <person name="Skokan R."/>
            <person name="Toyoda A."/>
            <person name="Suzuki Y."/>
            <person name="Kagoshima H."/>
            <person name="Schijlen E."/>
            <person name="Tajeshwar N."/>
            <person name="Catarino B."/>
            <person name="Hetherington A.J."/>
            <person name="Saltykova A."/>
            <person name="Bonnot C."/>
            <person name="Breuninger H."/>
            <person name="Symeonidi A."/>
            <person name="Radhakrishnan G.V."/>
            <person name="Van Nieuwerburgh F."/>
            <person name="Deforce D."/>
            <person name="Chang C."/>
            <person name="Karol K.G."/>
            <person name="Hedrich R."/>
            <person name="Ulvskov P."/>
            <person name="Glockner G."/>
            <person name="Delwiche C.F."/>
            <person name="Petrasek J."/>
            <person name="Van de Peer Y."/>
            <person name="Friml J."/>
            <person name="Beilby M."/>
            <person name="Dolan L."/>
            <person name="Kohara Y."/>
            <person name="Sugano S."/>
            <person name="Fujiyama A."/>
            <person name="Delaux P.-M."/>
            <person name="Quint M."/>
            <person name="TheiBen G."/>
            <person name="Hagemann M."/>
            <person name="Harholt J."/>
            <person name="Dunand C."/>
            <person name="Zachgo S."/>
            <person name="Langdale J."/>
            <person name="Maumus F."/>
            <person name="Straeten D.V.D."/>
            <person name="Gould S.B."/>
            <person name="Rensing S.A."/>
        </authorList>
    </citation>
    <scope>NUCLEOTIDE SEQUENCE [LARGE SCALE GENOMIC DNA]</scope>
    <source>
        <strain evidence="9 10">S276</strain>
    </source>
</reference>
<keyword evidence="6" id="KW-0695">RNA-directed DNA polymerase</keyword>
<feature type="region of interest" description="Disordered" evidence="7">
    <location>
        <begin position="741"/>
        <end position="768"/>
    </location>
</feature>
<dbReference type="InterPro" id="IPR041373">
    <property type="entry name" value="RT_RNaseH"/>
</dbReference>
<dbReference type="GO" id="GO:0004519">
    <property type="term" value="F:endonuclease activity"/>
    <property type="evidence" value="ECO:0007669"/>
    <property type="project" value="UniProtKB-KW"/>
</dbReference>
<dbReference type="PROSITE" id="PS50994">
    <property type="entry name" value="INTEGRASE"/>
    <property type="match status" value="1"/>
</dbReference>
<dbReference type="GO" id="GO:0003964">
    <property type="term" value="F:RNA-directed DNA polymerase activity"/>
    <property type="evidence" value="ECO:0007669"/>
    <property type="project" value="UniProtKB-KW"/>
</dbReference>
<dbReference type="SUPFAM" id="SSF56672">
    <property type="entry name" value="DNA/RNA polymerases"/>
    <property type="match status" value="1"/>
</dbReference>
<dbReference type="Proteomes" id="UP000265515">
    <property type="component" value="Unassembled WGS sequence"/>
</dbReference>
<evidence type="ECO:0000256" key="6">
    <source>
        <dbReference type="ARBA" id="ARBA00022918"/>
    </source>
</evidence>
<feature type="compositionally biased region" description="Basic and acidic residues" evidence="7">
    <location>
        <begin position="699"/>
        <end position="711"/>
    </location>
</feature>
<accession>A0A388KKV8</accession>
<feature type="region of interest" description="Disordered" evidence="7">
    <location>
        <begin position="1766"/>
        <end position="1809"/>
    </location>
</feature>
<keyword evidence="4" id="KW-0255">Endonuclease</keyword>
<sequence>MIAKTSGDRKLKLNLVPIIRKFEVSQKWSVTKHTSFSRDGFPRFVNFFEVVPTPGPGPNCPDPFEPGEKWGVGGKDAHRCTSTGARTLSQNSVRTMSAVEVLKGRKPPFRGVGSMGQMWWPDQLQAQLHHTLRESGKVGLLSSAHPPRRQAWEEDNAVVNTKDARLRPSHLGDPTVVDVTQYKAGGRGTGRVGDDLFHEQQGGSAHEKRWTLNQAPGQNGNALSSKADVNSLRSRGADRDEHGVIETIAQDWRPRSAAGMLDLHCGFRCGSNRCDCDDDDVNAMKVAGCRPSSGFRRNGALKNGDVGAGRCFSAPADPMSRVAGGSNTGRRIGQVAELLSIKELERLKGILEELLRCRRAKEGSPDVRSQVGRVVDADPLPWVNGVVVPRPPLDSGPSTCCEGPLDNATEINGSERELGRLTKLNEAVCGSEPSRGGRACCTGVVGSADIGNHVHGSGRVYEVVRGVEKSVPLGDIVPHDTRLHQDANQGDMLETPQLWDHGLEEGRNGVVLQKRGLPERVRGGVPVTAGFEKQTPNAVENCTWMGSRKSGGELGRGACVCQTQQHPNCAPKLALREKKEMEKARHMEIKEIERRMASVKALMMKIRLHNVKLAAKKAQEVSQKATTGEAQERTLEEPKPVVKGAVAEDKRDRRCRKPEAVDALMMKIRWHNLKKLAARREKEASQKAATGESQETTMEEPKAVVKGGVGEDERDRRYRKLEAVDALMMKIRRHNLKKLAVRREKEASQKTAMTASQETTTEKQKAVVKGRVGEDKRYRGCRRPEAVEALMMKIRRHNTKLAARRKAREASQEGAMAELQETTTDEAKAVVEGDAREDERDGRGRKGPSFSHEKGKGGDCTKGQAVTSDVTATPVKSQGSGREPKKVGLQNIEQGDKKTRPGQTALLSSEMGKEGGMQKATKAGVGEGVINLQGSGVDTAKARTKSNYKSEGATDQSYKSLLLSHNDMRKEGEKGQATTNGKHSEDGCPKPQRATDEADKGLTKSEKGGKHQAGVVVADRLPNTATCRLMGGRGHRDANPKVPRVREVTTAAANCSPQRAARGRGSTNHHLKRQESQVREVEDGGGGGGGGGRGGMTVKTPAPGTYVVLSGSSISKPSVKEPECSVITSKKVCGREERGSDRSCWTPTRVAESPVLATVVRESWQDELTECHMAELEGGKPVEGYRVSSSIEEAGGAKSAHGKLDLFGIDSQAVLQTLESENPKNQTDNQTSCSVQLQAMVKSGVKAMAQSFDEKEDGRVRHVKGAPEAVAVRSSCDDGDDHVCHEEAENLSGEERRLQKQLQHDQMVARDDSQSKTMAEYLRGRGIPGGEEESSQDDNGKEGSVAGKGSRLHKEWGLHLGADDQEAVRGDDQNMSMMRTIEEEEEEEEEEDEDPEVEKGDQEMPTVAIIIEGGIDVDHGTEMNRGVVSDSNILGAAERARKLEHDGGQVICKERDPLGGGDKCADTSGRQDVHKGCGSKTDAVRMSLECSLLRNGVDFLKDKEGTLGYTNDAERKEKDFGRGGIPVKVLVGEVGDVEEPQKSAIIGEMNTEKRTVDTTKLSRNVMKGYLRSQQPGKTCATSRKDGIARRSSKTSTAKVEKKKSAIPKLLTQEKGGNAAAEVLQVHHPHDRISTKEGIAMEERVSSLGPVLETGRPGARRNSPPPGVQSVRGIRSQGESSLEALDEALDPADRALDRAAKSMAHLPLDKMINIPNEGATTAGMTPQSRRNVGESWQEACLDPHGDRGVDWAKKSGEHHLPVDETIGICNEGTSTPGKSLQSPGNGRSSRQGGCLDAQAKTDVDRAKKSGEHRLAVDEMIGICSEGTSMAGSIGQVLDDSEGGKEVRVEKVDCIADTSLTSYMLAKDDRLSSRDDMSTTGAMVRGGGRSVLTGEQDQDAKLGLCSDLQVTTETPLTQGVNVVGHREFNASRNEDRNAPSCTAVPSQTWDSQDGHTQQTKAIRAGYDGPKTTTQDARIPAGRSRNSSNDKFAKDTLDQILNAMHRPGIRPAVLPSLPFSAMTDPYAAQFGPSPSCTSATTLSQIVGSSTSGPAAGATPQPPPISPVGQQQPWYPKTPLKPPPTFLGDKKDEALDTWLRTVPVWVRAKRTLVEEEVITVASYLEDSAARWVNGASKGFDKNMGDWAKTHTLESFMDLVEARWHNPQQAQIATDGLLKLDSRKPFVVTIDASQYGIGALLAQQEGKQLRPVEYMSKKMSSKKLAKSTYERELYALYKALVHWRPYLLRRFFYLGTDHQTLKWIKTQPVLSDALKRWIEVIDQYDFKLDYVKGEYNKVADALSRRADYLGALIYEFGLSEDVTRSLGEAYKQDPIAMDIINKLQAKDKATSDEFVMLDGLLFLEKAGFKRLVVPSREILRSLFLGECHDATGHFGYKKTSANLVQRFWWPNTLDDAKKYVQTCQVCLRDKPRTQAPLGLLKPLPIPAGLGQSISMDFMDTLVTSKNGKRHIFVMVDRFTKFARLIVMPETTRIEHVIKLFMDNWVRDLGFPKTIVSDRDVHFTSEMWKKTAEQMGRQLRMTYGNHPEANGQAEQMNCVVQHLLRHYIKPSQDDGDEKLPLIASLYNNVVHNTTGVTPNQLHLGWKPRSALDFLLPENRTAATPGTIEFGVQYEKLLQQTVEHIRKSQEAMFASENKHR</sequence>
<feature type="compositionally biased region" description="Polar residues" evidence="7">
    <location>
        <begin position="864"/>
        <end position="880"/>
    </location>
</feature>
<feature type="compositionally biased region" description="Basic and acidic residues" evidence="7">
    <location>
        <begin position="1798"/>
        <end position="1809"/>
    </location>
</feature>